<proteinExistence type="predicted"/>
<dbReference type="AlphaFoldDB" id="A6IHV2"/>
<accession>A6IHV2</accession>
<dbReference type="EMBL" id="CH473961">
    <property type="protein sequence ID" value="EDM01250.1"/>
    <property type="molecule type" value="Genomic_DNA"/>
</dbReference>
<dbReference type="Proteomes" id="UP000234681">
    <property type="component" value="Chromosome 2"/>
</dbReference>
<feature type="non-terminal residue" evidence="1">
    <location>
        <position position="53"/>
    </location>
</feature>
<evidence type="ECO:0000313" key="2">
    <source>
        <dbReference type="Proteomes" id="UP000234681"/>
    </source>
</evidence>
<sequence length="53" mass="5700">MKQEGCCGHQLHLPSPDCRQGSGRTDNTLMTSVLWKAGTDSALINEWPVAGMA</sequence>
<evidence type="ECO:0000313" key="1">
    <source>
        <dbReference type="EMBL" id="EDM01250.1"/>
    </source>
</evidence>
<organism evidence="1 2">
    <name type="scientific">Rattus norvegicus</name>
    <name type="common">Rat</name>
    <dbReference type="NCBI Taxonomy" id="10116"/>
    <lineage>
        <taxon>Eukaryota</taxon>
        <taxon>Metazoa</taxon>
        <taxon>Chordata</taxon>
        <taxon>Craniata</taxon>
        <taxon>Vertebrata</taxon>
        <taxon>Euteleostomi</taxon>
        <taxon>Mammalia</taxon>
        <taxon>Eutheria</taxon>
        <taxon>Euarchontoglires</taxon>
        <taxon>Glires</taxon>
        <taxon>Rodentia</taxon>
        <taxon>Myomorpha</taxon>
        <taxon>Muroidea</taxon>
        <taxon>Muridae</taxon>
        <taxon>Murinae</taxon>
        <taxon>Rattus</taxon>
    </lineage>
</organism>
<name>A6IHV2_RAT</name>
<reference evidence="2" key="1">
    <citation type="submission" date="2005-09" db="EMBL/GenBank/DDBJ databases">
        <authorList>
            <person name="Mural R.J."/>
            <person name="Li P.W."/>
            <person name="Adams M.D."/>
            <person name="Amanatides P.G."/>
            <person name="Baden-Tillson H."/>
            <person name="Barnstead M."/>
            <person name="Chin S.H."/>
            <person name="Dew I."/>
            <person name="Evans C.A."/>
            <person name="Ferriera S."/>
            <person name="Flanigan M."/>
            <person name="Fosler C."/>
            <person name="Glodek A."/>
            <person name="Gu Z."/>
            <person name="Holt R.A."/>
            <person name="Jennings D."/>
            <person name="Kraft C.L."/>
            <person name="Lu F."/>
            <person name="Nguyen T."/>
            <person name="Nusskern D.R."/>
            <person name="Pfannkoch C.M."/>
            <person name="Sitter C."/>
            <person name="Sutton G.G."/>
            <person name="Venter J.C."/>
            <person name="Wang Z."/>
            <person name="Woodage T."/>
            <person name="Zheng X.H."/>
            <person name="Zhong F."/>
        </authorList>
    </citation>
    <scope>NUCLEOTIDE SEQUENCE [LARGE SCALE GENOMIC DNA]</scope>
    <source>
        <strain>BN</strain>
        <strain evidence="2">Sprague-Dawley</strain>
    </source>
</reference>
<gene>
    <name evidence="1" type="ORF">rCG_41556</name>
</gene>
<protein>
    <submittedName>
        <fullName evidence="1">RCG41556</fullName>
    </submittedName>
</protein>